<organism evidence="8">
    <name type="scientific">Tanacetum cinerariifolium</name>
    <name type="common">Dalmatian daisy</name>
    <name type="synonym">Chrysanthemum cinerariifolium</name>
    <dbReference type="NCBI Taxonomy" id="118510"/>
    <lineage>
        <taxon>Eukaryota</taxon>
        <taxon>Viridiplantae</taxon>
        <taxon>Streptophyta</taxon>
        <taxon>Embryophyta</taxon>
        <taxon>Tracheophyta</taxon>
        <taxon>Spermatophyta</taxon>
        <taxon>Magnoliopsida</taxon>
        <taxon>eudicotyledons</taxon>
        <taxon>Gunneridae</taxon>
        <taxon>Pentapetalae</taxon>
        <taxon>asterids</taxon>
        <taxon>campanulids</taxon>
        <taxon>Asterales</taxon>
        <taxon>Asteraceae</taxon>
        <taxon>Asteroideae</taxon>
        <taxon>Anthemideae</taxon>
        <taxon>Anthemidinae</taxon>
        <taxon>Tanacetum</taxon>
    </lineage>
</organism>
<gene>
    <name evidence="8" type="ORF">Tci_041887</name>
</gene>
<evidence type="ECO:0000256" key="2">
    <source>
        <dbReference type="ARBA" id="ARBA00022448"/>
    </source>
</evidence>
<dbReference type="Pfam" id="PF17238">
    <property type="entry name" value="NUP160_helical_2"/>
    <property type="match status" value="1"/>
</dbReference>
<feature type="domain" description="NUP160 C-terminal TPR" evidence="6">
    <location>
        <begin position="1202"/>
        <end position="1461"/>
    </location>
</feature>
<reference evidence="8" key="1">
    <citation type="journal article" date="2019" name="Sci. Rep.">
        <title>Draft genome of Tanacetum cinerariifolium, the natural source of mosquito coil.</title>
        <authorList>
            <person name="Yamashiro T."/>
            <person name="Shiraishi A."/>
            <person name="Satake H."/>
            <person name="Nakayama K."/>
        </authorList>
    </citation>
    <scope>NUCLEOTIDE SEQUENCE</scope>
</reference>
<feature type="domain" description="NUP160 helical" evidence="5">
    <location>
        <begin position="529"/>
        <end position="719"/>
    </location>
</feature>
<comment type="caution">
    <text evidence="8">The sequence shown here is derived from an EMBL/GenBank/DDBJ whole genome shotgun (WGS) entry which is preliminary data.</text>
</comment>
<dbReference type="PANTHER" id="PTHR21286:SF0">
    <property type="entry name" value="NUCLEAR PORE COMPLEX PROTEIN NUP160"/>
    <property type="match status" value="1"/>
</dbReference>
<sequence>MTSRSSLTGIEVPIIGSDSIKWHNLSLPSTTTAAPSPSSQPLLAPVTDDTSACCLVGDPTTYFVCSREFPRVGLHIEFTSALCPFALICKNEISGTSRNPYMLYTSTIAGVAYLIRLTNITNYGSYTVFPPHEVTELNIQSYCDYGAITAIAATAGCLVIGGSDGSVGCFQFGSLDSSSPGFLHELRDDSSLGRLWSLVSRRAVAPVKDLVFLEIQGRKLLFVLHLDGVLQVWDLLSCSKLLRHPLNASMSEGATFTRLWASETNKDTSILPLAVLHKPNSEVDGEMISVYSLHHSVGGRTNILLEPSTTNISIDEGALIDVKLSPNKIWILKEDGLVLHNLSGPTESGEYEQCFGLQESAVAEQLFQSSEHAADDLLWLAYSLYPSTKEQIASRVSSIFLRMLFLPDIYHNSVLRATLQDHNKHFTDSEFHSLTADGMKKEIISLIEHEGASRSPLSLLYCWRNFCSHYFDNWCHKNAPCGLLFDSSSGAIGLIRKSSISLVRRLEDIELLCFGSFDELGEIASHRINLSGDLEREILFDVLRCTTNLSQQLGKGAPALFYESIFSEPSLSPEDIVGRLLKVVETRYTSSVAALHVSELGIDTAWEKRVGDHKVLRKFSTNMFLSLHGLYRKAVTWDKVVDVILKYLNFLVPQKNENKSDCEALFDIRTGITVQVTSQVAKVMFESAVDILLLLNYMVKSEGQINMSPDDVSRVQLELFPLIQEIITEWHVIHFFGTTQCESPAMEDFSSQLSLLQIDSTANQRSWNDKLGKCDFTLAFILLLDHQRSFESQNGVDSRHLPSPSSFITPVRNFTSWIVWGRSEDGSSSFSTRSTMLALILLKHGQFDAVEHILTVVNQNILKEKTSGSIQGVNNEWCTLLHLLGCCLLAQAHRHAPRASSEKKVSEAISCFFRAASLDEASKTLQSLPYESGLPHLGISEHVSPTAWKLHYYQWAMQIFEQYNMSAGACQFALAALEQVDEVLGLKDTYSGADFLNETPTIVKGRLWANVFKFTLDLSFYHDAYCAIISNPDEESKYICLRRFIIVLYERGEIKILCDGQLPFIGLAEKVEQELAWKAERSDVSVKPNPYKLLYAFEMHRHNWRKAASYMYLHSAQLKSETASKDYQVRSLVLQERLSCLSATINALHLVQPSSAWIDPVNQGKSILKELYPSKKARITISEEEANDDFPSQKLESCMDIERLENEFVLTSAQHLLSLANVNWTFTGIEKPPPNLVELLVQSNLYDMVFTVILKFYKGSALKRELERVFVAMSLKCCPTRENLKKQGLLLASSKNEAVHNSLDIVSAAQQSKGNDLWDALEQYIEKYQSFHPRLPAIVAETLLCADRLIELPLWLVQMFKGTIKGTWGMAGSESSPALLFQLYVDYGRYPEATNLLLHYIESLASLRPADVIRRKRTFAVWFPYTTIERLWCKLEELIKSGHMVDQCEKLRALLQTALQKHFQQTIHLERKPECFYCLGIEKPPPNLVELLVQSNLYDMVFTVILKFYKGSALKRELERVFVAMSLKCCPTRENLKKQGLLLASSKNEAVHNSLDIVSAAQQSKGNDLWDALEQYIEKYQSFHPRLPAIVAETLLCADRLIELPLWLVQMFKGTIKGTWGMAGSESSPALLFQLYVDYGRYPEATNLLLHYIESLASLRPADVIRRKRTFAVWFPYTTIERLWCKLEELIKSGHMVDQCEKLRALLQTALQKHFQQLNIDSDDVMSSATS</sequence>
<keyword evidence="2" id="KW-0813">Transport</keyword>
<dbReference type="InterPro" id="IPR021717">
    <property type="entry name" value="Nucleoporin_Nup160"/>
</dbReference>
<evidence type="ECO:0008006" key="9">
    <source>
        <dbReference type="Google" id="ProtNLM"/>
    </source>
</evidence>
<dbReference type="Pfam" id="PF11715">
    <property type="entry name" value="Beta-prop_Nup120_160"/>
    <property type="match status" value="1"/>
</dbReference>
<dbReference type="Pfam" id="PF23354">
    <property type="entry name" value="TPR_NUP160_120_M"/>
    <property type="match status" value="1"/>
</dbReference>
<accession>A0A6L2M8X5</accession>
<dbReference type="InterPro" id="IPR056536">
    <property type="entry name" value="TPR_NUP160_C"/>
</dbReference>
<evidence type="ECO:0000256" key="3">
    <source>
        <dbReference type="ARBA" id="ARBA00023242"/>
    </source>
</evidence>
<evidence type="ECO:0000259" key="7">
    <source>
        <dbReference type="Pfam" id="PF23354"/>
    </source>
</evidence>
<dbReference type="PANTHER" id="PTHR21286">
    <property type="entry name" value="NUCLEAR PORE COMPLEX PROTEIN NUP160"/>
    <property type="match status" value="1"/>
</dbReference>
<feature type="domain" description="Nucleoporin Nup120/160 beta-propeller" evidence="4">
    <location>
        <begin position="68"/>
        <end position="510"/>
    </location>
</feature>
<feature type="domain" description="NUP160 middle TPR" evidence="7">
    <location>
        <begin position="905"/>
        <end position="1150"/>
    </location>
</feature>
<dbReference type="Pfam" id="PF23347">
    <property type="entry name" value="TPR_Nup160_C"/>
    <property type="match status" value="2"/>
</dbReference>
<dbReference type="GO" id="GO:0017056">
    <property type="term" value="F:structural constituent of nuclear pore"/>
    <property type="evidence" value="ECO:0007669"/>
    <property type="project" value="TreeGrafter"/>
</dbReference>
<evidence type="ECO:0000313" key="8">
    <source>
        <dbReference type="EMBL" id="GEU69909.1"/>
    </source>
</evidence>
<dbReference type="InterPro" id="IPR059141">
    <property type="entry name" value="Beta-prop_Nup120_160"/>
</dbReference>
<dbReference type="InterPro" id="IPR036322">
    <property type="entry name" value="WD40_repeat_dom_sf"/>
</dbReference>
<evidence type="ECO:0000259" key="6">
    <source>
        <dbReference type="Pfam" id="PF23347"/>
    </source>
</evidence>
<protein>
    <recommendedName>
        <fullName evidence="9">Nuclear pore complex protein NUP160</fullName>
    </recommendedName>
</protein>
<evidence type="ECO:0000259" key="4">
    <source>
        <dbReference type="Pfam" id="PF11715"/>
    </source>
</evidence>
<dbReference type="InterPro" id="IPR056535">
    <property type="entry name" value="TPR_NUP160_M"/>
</dbReference>
<dbReference type="GO" id="GO:0005643">
    <property type="term" value="C:nuclear pore"/>
    <property type="evidence" value="ECO:0007669"/>
    <property type="project" value="TreeGrafter"/>
</dbReference>
<dbReference type="InterPro" id="IPR035192">
    <property type="entry name" value="NUP160_hel_plant"/>
</dbReference>
<evidence type="ECO:0000256" key="1">
    <source>
        <dbReference type="ARBA" id="ARBA00004123"/>
    </source>
</evidence>
<keyword evidence="3" id="KW-0539">Nucleus</keyword>
<dbReference type="EMBL" id="BKCJ010006020">
    <property type="protein sequence ID" value="GEU69909.1"/>
    <property type="molecule type" value="Genomic_DNA"/>
</dbReference>
<feature type="domain" description="NUP160 C-terminal TPR" evidence="6">
    <location>
        <begin position="1487"/>
        <end position="1712"/>
    </location>
</feature>
<name>A0A6L2M8X5_TANCI</name>
<comment type="subcellular location">
    <subcellularLocation>
        <location evidence="1">Nucleus</location>
    </subcellularLocation>
</comment>
<proteinExistence type="predicted"/>
<evidence type="ECO:0000259" key="5">
    <source>
        <dbReference type="Pfam" id="PF17238"/>
    </source>
</evidence>
<dbReference type="SUPFAM" id="SSF50978">
    <property type="entry name" value="WD40 repeat-like"/>
    <property type="match status" value="1"/>
</dbReference>